<comment type="caution">
    <text evidence="1">The sequence shown here is derived from an EMBL/GenBank/DDBJ whole genome shotgun (WGS) entry which is preliminary data.</text>
</comment>
<sequence length="157" mass="17560">MTRFAKDTSVSVGSSKAEIERIVERYGADQFMSGWGANQAVIAFAMNGRQIRFVLAMPDRAEKRFTHHSRGARAPDAALKEWEQACRQRWRALALVIKAKLEAVESGISVFEDEFLANIVLPGGRTVGDEIRPSIEQAYLTREMTNLLPDYSKGTEP</sequence>
<keyword evidence="2" id="KW-1185">Reference proteome</keyword>
<dbReference type="RefSeq" id="WP_161390572.1">
    <property type="nucleotide sequence ID" value="NZ_JBHSCP010000001.1"/>
</dbReference>
<protein>
    <submittedName>
        <fullName evidence="1">Uncharacterized protein</fullName>
    </submittedName>
</protein>
<dbReference type="Proteomes" id="UP000469430">
    <property type="component" value="Unassembled WGS sequence"/>
</dbReference>
<dbReference type="AlphaFoldDB" id="A0A6I4TW15"/>
<proteinExistence type="predicted"/>
<reference evidence="1 2" key="1">
    <citation type="submission" date="2019-12" db="EMBL/GenBank/DDBJ databases">
        <title>Genomic-based taxomic classification of the family Erythrobacteraceae.</title>
        <authorList>
            <person name="Xu L."/>
        </authorList>
    </citation>
    <scope>NUCLEOTIDE SEQUENCE [LARGE SCALE GENOMIC DNA]</scope>
    <source>
        <strain evidence="1 2">S36</strain>
    </source>
</reference>
<evidence type="ECO:0000313" key="1">
    <source>
        <dbReference type="EMBL" id="MXO98987.1"/>
    </source>
</evidence>
<organism evidence="1 2">
    <name type="scientific">Croceibacterium xixiisoli</name>
    <dbReference type="NCBI Taxonomy" id="1476466"/>
    <lineage>
        <taxon>Bacteria</taxon>
        <taxon>Pseudomonadati</taxon>
        <taxon>Pseudomonadota</taxon>
        <taxon>Alphaproteobacteria</taxon>
        <taxon>Sphingomonadales</taxon>
        <taxon>Erythrobacteraceae</taxon>
        <taxon>Croceibacterium</taxon>
    </lineage>
</organism>
<evidence type="ECO:0000313" key="2">
    <source>
        <dbReference type="Proteomes" id="UP000469430"/>
    </source>
</evidence>
<dbReference type="OrthoDB" id="7565870at2"/>
<accession>A0A6I4TW15</accession>
<gene>
    <name evidence="1" type="ORF">GRI97_08295</name>
</gene>
<dbReference type="EMBL" id="WTYJ01000001">
    <property type="protein sequence ID" value="MXO98987.1"/>
    <property type="molecule type" value="Genomic_DNA"/>
</dbReference>
<name>A0A6I4TW15_9SPHN</name>